<evidence type="ECO:0000256" key="5">
    <source>
        <dbReference type="SAM" id="MobiDB-lite"/>
    </source>
</evidence>
<dbReference type="Proteomes" id="UP001224661">
    <property type="component" value="Unassembled WGS sequence"/>
</dbReference>
<protein>
    <submittedName>
        <fullName evidence="8">MauE/DoxX family redox-associated membrane protein</fullName>
    </submittedName>
</protein>
<keyword evidence="2 6" id="KW-0812">Transmembrane</keyword>
<dbReference type="EMBL" id="JASCIR010000045">
    <property type="protein sequence ID" value="MDI3390319.1"/>
    <property type="molecule type" value="Genomic_DNA"/>
</dbReference>
<feature type="transmembrane region" description="Helical" evidence="6">
    <location>
        <begin position="108"/>
        <end position="127"/>
    </location>
</feature>
<name>A0ABT6S0U9_9ACTN</name>
<gene>
    <name evidence="8" type="ORF">QIS99_29610</name>
</gene>
<sequence length="158" mass="16900">MMLRIVLGALCVAMAAGQIASFRQMPGILAGYELVAGSGATALAVALVAGELVCGVWFLARPRSRTRAPVWVFTAVAVVWALLAAQAYARGLAVANCGCFGIYLAQSLSWFVLVQDALLLFYAGMLIRVPGDTPRHRQDRANLRPSRGTRPRPMGGLR</sequence>
<comment type="subcellular location">
    <subcellularLocation>
        <location evidence="1">Membrane</location>
        <topology evidence="1">Multi-pass membrane protein</topology>
    </subcellularLocation>
</comment>
<reference evidence="8 9" key="1">
    <citation type="submission" date="2023-05" db="EMBL/GenBank/DDBJ databases">
        <title>Draft genome sequence of Streptomyces sp. B-S-A8 isolated from a cave soil in Thailand.</title>
        <authorList>
            <person name="Chamroensaksri N."/>
            <person name="Muangham S."/>
        </authorList>
    </citation>
    <scope>NUCLEOTIDE SEQUENCE [LARGE SCALE GENOMIC DNA]</scope>
    <source>
        <strain evidence="8 9">B-S-A8</strain>
    </source>
</reference>
<evidence type="ECO:0000256" key="3">
    <source>
        <dbReference type="ARBA" id="ARBA00022989"/>
    </source>
</evidence>
<evidence type="ECO:0000313" key="8">
    <source>
        <dbReference type="EMBL" id="MDI3390319.1"/>
    </source>
</evidence>
<keyword evidence="9" id="KW-1185">Reference proteome</keyword>
<keyword evidence="3 6" id="KW-1133">Transmembrane helix</keyword>
<evidence type="ECO:0000256" key="6">
    <source>
        <dbReference type="SAM" id="Phobius"/>
    </source>
</evidence>
<feature type="transmembrane region" description="Helical" evidence="6">
    <location>
        <begin position="70"/>
        <end position="88"/>
    </location>
</feature>
<evidence type="ECO:0000256" key="2">
    <source>
        <dbReference type="ARBA" id="ARBA00022692"/>
    </source>
</evidence>
<dbReference type="Pfam" id="PF07291">
    <property type="entry name" value="MauE"/>
    <property type="match status" value="1"/>
</dbReference>
<organism evidence="8 9">
    <name type="scientific">Streptomyces solicavernae</name>
    <dbReference type="NCBI Taxonomy" id="3043614"/>
    <lineage>
        <taxon>Bacteria</taxon>
        <taxon>Bacillati</taxon>
        <taxon>Actinomycetota</taxon>
        <taxon>Actinomycetes</taxon>
        <taxon>Kitasatosporales</taxon>
        <taxon>Streptomycetaceae</taxon>
        <taxon>Streptomyces</taxon>
    </lineage>
</organism>
<evidence type="ECO:0000259" key="7">
    <source>
        <dbReference type="Pfam" id="PF07291"/>
    </source>
</evidence>
<dbReference type="RefSeq" id="WP_282516800.1">
    <property type="nucleotide sequence ID" value="NZ_JASCIR010000045.1"/>
</dbReference>
<feature type="domain" description="Methylamine utilisation protein MauE" evidence="7">
    <location>
        <begin position="3"/>
        <end position="127"/>
    </location>
</feature>
<evidence type="ECO:0000313" key="9">
    <source>
        <dbReference type="Proteomes" id="UP001224661"/>
    </source>
</evidence>
<comment type="caution">
    <text evidence="8">The sequence shown here is derived from an EMBL/GenBank/DDBJ whole genome shotgun (WGS) entry which is preliminary data.</text>
</comment>
<feature type="transmembrane region" description="Helical" evidence="6">
    <location>
        <begin position="34"/>
        <end position="58"/>
    </location>
</feature>
<evidence type="ECO:0000256" key="4">
    <source>
        <dbReference type="ARBA" id="ARBA00023136"/>
    </source>
</evidence>
<evidence type="ECO:0000256" key="1">
    <source>
        <dbReference type="ARBA" id="ARBA00004141"/>
    </source>
</evidence>
<dbReference type="InterPro" id="IPR009908">
    <property type="entry name" value="Methylamine_util_MauE"/>
</dbReference>
<feature type="region of interest" description="Disordered" evidence="5">
    <location>
        <begin position="136"/>
        <end position="158"/>
    </location>
</feature>
<accession>A0ABT6S0U9</accession>
<proteinExistence type="predicted"/>
<keyword evidence="4 6" id="KW-0472">Membrane</keyword>